<dbReference type="EMBL" id="JACHXD010000002">
    <property type="protein sequence ID" value="MBB3118093.1"/>
    <property type="molecule type" value="Genomic_DNA"/>
</dbReference>
<evidence type="ECO:0008006" key="3">
    <source>
        <dbReference type="Google" id="ProtNLM"/>
    </source>
</evidence>
<dbReference type="RefSeq" id="WP_183440000.1">
    <property type="nucleotide sequence ID" value="NZ_JACHXD010000002.1"/>
</dbReference>
<dbReference type="AlphaFoldDB" id="A0A7W5B7Q5"/>
<gene>
    <name evidence="1" type="ORF">FHS03_001119</name>
</gene>
<comment type="caution">
    <text evidence="1">The sequence shown here is derived from an EMBL/GenBank/DDBJ whole genome shotgun (WGS) entry which is preliminary data.</text>
</comment>
<accession>A0A7W5B7Q5</accession>
<dbReference type="Proteomes" id="UP000541535">
    <property type="component" value="Unassembled WGS sequence"/>
</dbReference>
<evidence type="ECO:0000313" key="1">
    <source>
        <dbReference type="EMBL" id="MBB3118093.1"/>
    </source>
</evidence>
<name>A0A7W5B7Q5_9BURK</name>
<evidence type="ECO:0000313" key="2">
    <source>
        <dbReference type="Proteomes" id="UP000541535"/>
    </source>
</evidence>
<keyword evidence="2" id="KW-1185">Reference proteome</keyword>
<sequence length="224" mass="24205">MTSALKHLDSANMQTLSGTPANVRSQLNQVRAPYVVAVTLPETTDSEASRLSELFSKVALLARQIMASRHEERLETLVEALLPDTVPTPNELKEVTMRVQARSAVLTSGDWMSASDIAQAAGFSASNPSAQPNKWKRAGSIFALHHQGNDYFPSYGLGPDHRPLKPLAKVLAVFGAAKDSWGLAYWFMSANSFLGGRRPQDLLASAPERVIAAAHDEMTAVAHA</sequence>
<protein>
    <recommendedName>
        <fullName evidence="3">DUF2384 domain-containing protein</fullName>
    </recommendedName>
</protein>
<organism evidence="1 2">
    <name type="scientific">Pseudoduganella violacea</name>
    <dbReference type="NCBI Taxonomy" id="1715466"/>
    <lineage>
        <taxon>Bacteria</taxon>
        <taxon>Pseudomonadati</taxon>
        <taxon>Pseudomonadota</taxon>
        <taxon>Betaproteobacteria</taxon>
        <taxon>Burkholderiales</taxon>
        <taxon>Oxalobacteraceae</taxon>
        <taxon>Telluria group</taxon>
        <taxon>Pseudoduganella</taxon>
    </lineage>
</organism>
<reference evidence="1 2" key="1">
    <citation type="submission" date="2020-08" db="EMBL/GenBank/DDBJ databases">
        <title>Genomic Encyclopedia of Type Strains, Phase III (KMG-III): the genomes of soil and plant-associated and newly described type strains.</title>
        <authorList>
            <person name="Whitman W."/>
        </authorList>
    </citation>
    <scope>NUCLEOTIDE SEQUENCE [LARGE SCALE GENOMIC DNA]</scope>
    <source>
        <strain evidence="1 2">CECT 8897</strain>
    </source>
</reference>
<proteinExistence type="predicted"/>